<dbReference type="AlphaFoldDB" id="A0A931AGY3"/>
<comment type="caution">
    <text evidence="4">The sequence shown here is derived from an EMBL/GenBank/DDBJ whole genome shotgun (WGS) entry which is preliminary data.</text>
</comment>
<evidence type="ECO:0000256" key="1">
    <source>
        <dbReference type="ARBA" id="ARBA00023002"/>
    </source>
</evidence>
<evidence type="ECO:0000259" key="3">
    <source>
        <dbReference type="Pfam" id="PF00296"/>
    </source>
</evidence>
<sequence>MSFELGAYSFGMAGRDSEGNMVTSAQAVRNVLEQIRVAEEVGLDFFGVGEHHHERVPVSSPVSVINAAAAITSKITLSTAVSVLSTDDPIRLYQQAATAAIVSGGRVEIIAGRGSSTESFPLFGYHLDDYDRLYADKFGLLLAINAHERVSWESPFRPSLMEALVVPRPDKPLKIWLGTGGNPESTIRAGSAGLPVSYGALNGTPKHWARFGALYHQSADEAGVNPELLEISVASHGFVGRDGLAAKQRFHRHEIASFALAGRSIPTSWDAVEANYSPGGMVFAGDPLEIAERIIDLHQHVGHRRQFLQMDIGGMPHRDVLASIELLGTEVAPQVRAEINGREGS</sequence>
<keyword evidence="5" id="KW-1185">Reference proteome</keyword>
<dbReference type="GO" id="GO:0016705">
    <property type="term" value="F:oxidoreductase activity, acting on paired donors, with incorporation or reduction of molecular oxygen"/>
    <property type="evidence" value="ECO:0007669"/>
    <property type="project" value="InterPro"/>
</dbReference>
<accession>A0A931AGY3</accession>
<dbReference type="SUPFAM" id="SSF51679">
    <property type="entry name" value="Bacterial luciferase-like"/>
    <property type="match status" value="1"/>
</dbReference>
<dbReference type="GO" id="GO:0004497">
    <property type="term" value="F:monooxygenase activity"/>
    <property type="evidence" value="ECO:0007669"/>
    <property type="project" value="UniProtKB-KW"/>
</dbReference>
<keyword evidence="2" id="KW-0503">Monooxygenase</keyword>
<evidence type="ECO:0000313" key="5">
    <source>
        <dbReference type="Proteomes" id="UP000605361"/>
    </source>
</evidence>
<evidence type="ECO:0000256" key="2">
    <source>
        <dbReference type="ARBA" id="ARBA00023033"/>
    </source>
</evidence>
<protein>
    <submittedName>
        <fullName evidence="4">LLM class flavin-dependent oxidoreductase</fullName>
    </submittedName>
</protein>
<name>A0A931AGY3_9ACTN</name>
<organism evidence="4 5">
    <name type="scientific">Nonomuraea cypriaca</name>
    <dbReference type="NCBI Taxonomy" id="1187855"/>
    <lineage>
        <taxon>Bacteria</taxon>
        <taxon>Bacillati</taxon>
        <taxon>Actinomycetota</taxon>
        <taxon>Actinomycetes</taxon>
        <taxon>Streptosporangiales</taxon>
        <taxon>Streptosporangiaceae</taxon>
        <taxon>Nonomuraea</taxon>
    </lineage>
</organism>
<dbReference type="Pfam" id="PF00296">
    <property type="entry name" value="Bac_luciferase"/>
    <property type="match status" value="1"/>
</dbReference>
<reference evidence="4" key="1">
    <citation type="submission" date="2020-11" db="EMBL/GenBank/DDBJ databases">
        <title>Whole-genome analyses of Nonomuraea sp. K274.</title>
        <authorList>
            <person name="Veyisoglu A."/>
        </authorList>
    </citation>
    <scope>NUCLEOTIDE SEQUENCE</scope>
    <source>
        <strain evidence="4">K274</strain>
    </source>
</reference>
<gene>
    <name evidence="4" type="ORF">ITP53_40000</name>
</gene>
<dbReference type="Proteomes" id="UP000605361">
    <property type="component" value="Unassembled WGS sequence"/>
</dbReference>
<dbReference type="InterPro" id="IPR011251">
    <property type="entry name" value="Luciferase-like_dom"/>
</dbReference>
<dbReference type="RefSeq" id="WP_195900682.1">
    <property type="nucleotide sequence ID" value="NZ_JADOGI010000176.1"/>
</dbReference>
<dbReference type="Gene3D" id="3.20.20.30">
    <property type="entry name" value="Luciferase-like domain"/>
    <property type="match status" value="1"/>
</dbReference>
<keyword evidence="1" id="KW-0560">Oxidoreductase</keyword>
<feature type="domain" description="Luciferase-like" evidence="3">
    <location>
        <begin position="19"/>
        <end position="299"/>
    </location>
</feature>
<dbReference type="InterPro" id="IPR050766">
    <property type="entry name" value="Bact_Lucif_Oxidored"/>
</dbReference>
<dbReference type="InterPro" id="IPR036661">
    <property type="entry name" value="Luciferase-like_sf"/>
</dbReference>
<dbReference type="PANTHER" id="PTHR30137">
    <property type="entry name" value="LUCIFERASE-LIKE MONOOXYGENASE"/>
    <property type="match status" value="1"/>
</dbReference>
<proteinExistence type="predicted"/>
<dbReference type="EMBL" id="JADOGI010000176">
    <property type="protein sequence ID" value="MBF8191773.1"/>
    <property type="molecule type" value="Genomic_DNA"/>
</dbReference>
<dbReference type="GO" id="GO:0005829">
    <property type="term" value="C:cytosol"/>
    <property type="evidence" value="ECO:0007669"/>
    <property type="project" value="TreeGrafter"/>
</dbReference>
<evidence type="ECO:0000313" key="4">
    <source>
        <dbReference type="EMBL" id="MBF8191773.1"/>
    </source>
</evidence>
<dbReference type="PANTHER" id="PTHR30137:SF8">
    <property type="entry name" value="BLR5498 PROTEIN"/>
    <property type="match status" value="1"/>
</dbReference>